<proteinExistence type="predicted"/>
<dbReference type="EMBL" id="NRRY01000032">
    <property type="protein sequence ID" value="MBK1620138.1"/>
    <property type="molecule type" value="Genomic_DNA"/>
</dbReference>
<keyword evidence="2" id="KW-1185">Reference proteome</keyword>
<comment type="caution">
    <text evidence="1">The sequence shown here is derived from an EMBL/GenBank/DDBJ whole genome shotgun (WGS) entry which is preliminary data.</text>
</comment>
<evidence type="ECO:0000313" key="2">
    <source>
        <dbReference type="Proteomes" id="UP001138768"/>
    </source>
</evidence>
<accession>A0A9X0WAT6</accession>
<gene>
    <name evidence="1" type="ORF">CKO42_17150</name>
</gene>
<reference evidence="1 2" key="1">
    <citation type="journal article" date="2020" name="Microorganisms">
        <title>Osmotic Adaptation and Compatible Solute Biosynthesis of Phototrophic Bacteria as Revealed from Genome Analyses.</title>
        <authorList>
            <person name="Imhoff J.F."/>
            <person name="Rahn T."/>
            <person name="Kunzel S."/>
            <person name="Keller A."/>
            <person name="Neulinger S.C."/>
        </authorList>
    </citation>
    <scope>NUCLEOTIDE SEQUENCE [LARGE SCALE GENOMIC DNA]</scope>
    <source>
        <strain evidence="1 2">DSM 25653</strain>
    </source>
</reference>
<evidence type="ECO:0000313" key="1">
    <source>
        <dbReference type="EMBL" id="MBK1620138.1"/>
    </source>
</evidence>
<name>A0A9X0WAT6_9GAMM</name>
<protein>
    <submittedName>
        <fullName evidence="1">Uncharacterized protein</fullName>
    </submittedName>
</protein>
<dbReference type="Proteomes" id="UP001138768">
    <property type="component" value="Unassembled WGS sequence"/>
</dbReference>
<dbReference type="AlphaFoldDB" id="A0A9X0WAT6"/>
<sequence>MKADTSIYTLVGADLPGASFSKTSNPRCLPALDGARAAGAVSDGDPPLWQAGLGHRFYRSTKRCVEIVRVLRDRREPHRHLR</sequence>
<organism evidence="1 2">
    <name type="scientific">Lamprobacter modestohalophilus</name>
    <dbReference type="NCBI Taxonomy" id="1064514"/>
    <lineage>
        <taxon>Bacteria</taxon>
        <taxon>Pseudomonadati</taxon>
        <taxon>Pseudomonadota</taxon>
        <taxon>Gammaproteobacteria</taxon>
        <taxon>Chromatiales</taxon>
        <taxon>Chromatiaceae</taxon>
        <taxon>Lamprobacter</taxon>
    </lineage>
</organism>